<dbReference type="Gene3D" id="1.20.120.520">
    <property type="entry name" value="nmb1532 protein domain like"/>
    <property type="match status" value="1"/>
</dbReference>
<dbReference type="Pfam" id="PF01814">
    <property type="entry name" value="Hemerythrin"/>
    <property type="match status" value="1"/>
</dbReference>
<gene>
    <name evidence="3" type="ORF">H9646_05415</name>
</gene>
<dbReference type="EMBL" id="JACSQK010000003">
    <property type="protein sequence ID" value="MBD7959911.1"/>
    <property type="molecule type" value="Genomic_DNA"/>
</dbReference>
<organism evidence="3 4">
    <name type="scientific">Comamonas avium</name>
    <dbReference type="NCBI Taxonomy" id="2762231"/>
    <lineage>
        <taxon>Bacteria</taxon>
        <taxon>Pseudomonadati</taxon>
        <taxon>Pseudomonadota</taxon>
        <taxon>Betaproteobacteria</taxon>
        <taxon>Burkholderiales</taxon>
        <taxon>Comamonadaceae</taxon>
        <taxon>Comamonas</taxon>
    </lineage>
</organism>
<sequence length="219" mass="24682">MPTTASRARTVKSAARTPTSSARKPSTQPVQAKRTAIAKAKAVAPDVAARIGSTPATKFRGDADIFGRLVQDHDRHRALLAMVAQTSGKSTERQKLFKELTLELKSHAAAEEQALWSSVMRNPKTTDDARHAVSEHKEIDEMLADLAARDMASPAWLRRFTALRDEYLHHIREEEQEQFVAAQKHLSASDLRYMKQVFNRRKQEEKATTKIDKKIKLKD</sequence>
<feature type="compositionally biased region" description="Polar residues" evidence="1">
    <location>
        <begin position="16"/>
        <end position="30"/>
    </location>
</feature>
<dbReference type="PANTHER" id="PTHR35585:SF1">
    <property type="entry name" value="HHE DOMAIN PROTEIN (AFU_ORTHOLOGUE AFUA_4G00730)"/>
    <property type="match status" value="1"/>
</dbReference>
<protein>
    <submittedName>
        <fullName evidence="3">Hemerythrin domain-containing protein</fullName>
    </submittedName>
</protein>
<dbReference type="CDD" id="cd12108">
    <property type="entry name" value="Hr-like"/>
    <property type="match status" value="1"/>
</dbReference>
<evidence type="ECO:0000259" key="2">
    <source>
        <dbReference type="Pfam" id="PF01814"/>
    </source>
</evidence>
<dbReference type="RefSeq" id="WP_191722337.1">
    <property type="nucleotide sequence ID" value="NZ_JACSQK010000003.1"/>
</dbReference>
<keyword evidence="4" id="KW-1185">Reference proteome</keyword>
<name>A0ABR8S8Y2_9BURK</name>
<feature type="domain" description="Hemerythrin-like" evidence="2">
    <location>
        <begin position="68"/>
        <end position="179"/>
    </location>
</feature>
<feature type="region of interest" description="Disordered" evidence="1">
    <location>
        <begin position="1"/>
        <end position="31"/>
    </location>
</feature>
<evidence type="ECO:0000313" key="3">
    <source>
        <dbReference type="EMBL" id="MBD7959911.1"/>
    </source>
</evidence>
<comment type="caution">
    <text evidence="3">The sequence shown here is derived from an EMBL/GenBank/DDBJ whole genome shotgun (WGS) entry which is preliminary data.</text>
</comment>
<reference evidence="3 4" key="1">
    <citation type="submission" date="2020-08" db="EMBL/GenBank/DDBJ databases">
        <title>A Genomic Blueprint of the Chicken Gut Microbiome.</title>
        <authorList>
            <person name="Gilroy R."/>
            <person name="Ravi A."/>
            <person name="Getino M."/>
            <person name="Pursley I."/>
            <person name="Horton D.L."/>
            <person name="Alikhan N.-F."/>
            <person name="Baker D."/>
            <person name="Gharbi K."/>
            <person name="Hall N."/>
            <person name="Watson M."/>
            <person name="Adriaenssens E.M."/>
            <person name="Foster-Nyarko E."/>
            <person name="Jarju S."/>
            <person name="Secka A."/>
            <person name="Antonio M."/>
            <person name="Oren A."/>
            <person name="Chaudhuri R."/>
            <person name="La Ragione R.M."/>
            <person name="Hildebrand F."/>
            <person name="Pallen M.J."/>
        </authorList>
    </citation>
    <scope>NUCLEOTIDE SEQUENCE [LARGE SCALE GENOMIC DNA]</scope>
    <source>
        <strain evidence="3 4">Sa2CVA6</strain>
    </source>
</reference>
<dbReference type="PANTHER" id="PTHR35585">
    <property type="entry name" value="HHE DOMAIN PROTEIN (AFU_ORTHOLOGUE AFUA_4G00730)"/>
    <property type="match status" value="1"/>
</dbReference>
<dbReference type="InterPro" id="IPR012312">
    <property type="entry name" value="Hemerythrin-like"/>
</dbReference>
<dbReference type="Proteomes" id="UP000634919">
    <property type="component" value="Unassembled WGS sequence"/>
</dbReference>
<accession>A0ABR8S8Y2</accession>
<proteinExistence type="predicted"/>
<evidence type="ECO:0000256" key="1">
    <source>
        <dbReference type="SAM" id="MobiDB-lite"/>
    </source>
</evidence>
<evidence type="ECO:0000313" key="4">
    <source>
        <dbReference type="Proteomes" id="UP000634919"/>
    </source>
</evidence>